<organism evidence="2 3">
    <name type="scientific">Volvox reticuliferus</name>
    <dbReference type="NCBI Taxonomy" id="1737510"/>
    <lineage>
        <taxon>Eukaryota</taxon>
        <taxon>Viridiplantae</taxon>
        <taxon>Chlorophyta</taxon>
        <taxon>core chlorophytes</taxon>
        <taxon>Chlorophyceae</taxon>
        <taxon>CS clade</taxon>
        <taxon>Chlamydomonadales</taxon>
        <taxon>Volvocaceae</taxon>
        <taxon>Volvox</taxon>
    </lineage>
</organism>
<dbReference type="InterPro" id="IPR011989">
    <property type="entry name" value="ARM-like"/>
</dbReference>
<dbReference type="Proteomes" id="UP000722791">
    <property type="component" value="Unassembled WGS sequence"/>
</dbReference>
<sequence>MSEQFRAAVAAVYGHDPAQRQAANLWLDAFSRTPEAWGCALDLLQHTSNASVEQRFFAANLLASKTRSDWAGLDPRQRSELAEAFGTILRNMLLPAGALSPSTLVSLQPV</sequence>
<gene>
    <name evidence="2" type="ORF">Vretimale_6188</name>
</gene>
<dbReference type="InterPro" id="IPR001494">
    <property type="entry name" value="Importin-beta_N"/>
</dbReference>
<dbReference type="Pfam" id="PF03810">
    <property type="entry name" value="IBN_N"/>
    <property type="match status" value="1"/>
</dbReference>
<feature type="domain" description="Importin N-terminal" evidence="1">
    <location>
        <begin position="23"/>
        <end position="80"/>
    </location>
</feature>
<dbReference type="GO" id="GO:0006606">
    <property type="term" value="P:protein import into nucleus"/>
    <property type="evidence" value="ECO:0007669"/>
    <property type="project" value="TreeGrafter"/>
</dbReference>
<evidence type="ECO:0000313" key="2">
    <source>
        <dbReference type="EMBL" id="GIM01354.1"/>
    </source>
</evidence>
<dbReference type="AlphaFoldDB" id="A0A8J4G6Z5"/>
<proteinExistence type="predicted"/>
<feature type="non-terminal residue" evidence="2">
    <location>
        <position position="1"/>
    </location>
</feature>
<dbReference type="PANTHER" id="PTHR12363:SF54">
    <property type="entry name" value="NUCLEAR TRANSPORT RECEPTOR"/>
    <property type="match status" value="1"/>
</dbReference>
<reference evidence="2" key="1">
    <citation type="journal article" date="2021" name="Proc. Natl. Acad. Sci. U.S.A.">
        <title>Three genomes in the algal genus Volvox reveal the fate of a haploid sex-determining region after a transition to homothallism.</title>
        <authorList>
            <person name="Yamamoto K."/>
            <person name="Hamaji T."/>
            <person name="Kawai-Toyooka H."/>
            <person name="Matsuzaki R."/>
            <person name="Takahashi F."/>
            <person name="Nishimura Y."/>
            <person name="Kawachi M."/>
            <person name="Noguchi H."/>
            <person name="Minakuchi Y."/>
            <person name="Umen J.G."/>
            <person name="Toyoda A."/>
            <person name="Nozaki H."/>
        </authorList>
    </citation>
    <scope>NUCLEOTIDE SEQUENCE</scope>
    <source>
        <strain evidence="2">NIES-3785</strain>
    </source>
</reference>
<name>A0A8J4G6Z5_9CHLO</name>
<evidence type="ECO:0000313" key="3">
    <source>
        <dbReference type="Proteomes" id="UP000722791"/>
    </source>
</evidence>
<comment type="caution">
    <text evidence="2">The sequence shown here is derived from an EMBL/GenBank/DDBJ whole genome shotgun (WGS) entry which is preliminary data.</text>
</comment>
<protein>
    <recommendedName>
        <fullName evidence="1">Importin N-terminal domain-containing protein</fullName>
    </recommendedName>
</protein>
<accession>A0A8J4G6Z5</accession>
<dbReference type="SUPFAM" id="SSF48371">
    <property type="entry name" value="ARM repeat"/>
    <property type="match status" value="1"/>
</dbReference>
<dbReference type="GO" id="GO:0031267">
    <property type="term" value="F:small GTPase binding"/>
    <property type="evidence" value="ECO:0007669"/>
    <property type="project" value="InterPro"/>
</dbReference>
<evidence type="ECO:0000259" key="1">
    <source>
        <dbReference type="Pfam" id="PF03810"/>
    </source>
</evidence>
<dbReference type="GO" id="GO:0005737">
    <property type="term" value="C:cytoplasm"/>
    <property type="evidence" value="ECO:0007669"/>
    <property type="project" value="TreeGrafter"/>
</dbReference>
<dbReference type="InterPro" id="IPR051345">
    <property type="entry name" value="Importin_beta-like_NTR"/>
</dbReference>
<dbReference type="Gene3D" id="1.25.10.10">
    <property type="entry name" value="Leucine-rich Repeat Variant"/>
    <property type="match status" value="1"/>
</dbReference>
<dbReference type="PANTHER" id="PTHR12363">
    <property type="entry name" value="TRANSPORTIN 3 AND IMPORTIN 13"/>
    <property type="match status" value="1"/>
</dbReference>
<dbReference type="InterPro" id="IPR016024">
    <property type="entry name" value="ARM-type_fold"/>
</dbReference>
<dbReference type="EMBL" id="BNCQ01000009">
    <property type="protein sequence ID" value="GIM01354.1"/>
    <property type="molecule type" value="Genomic_DNA"/>
</dbReference>